<reference evidence="3" key="1">
    <citation type="submission" date="2018-11" db="EMBL/GenBank/DDBJ databases">
        <authorList>
            <consortium name="Pathogen Informatics"/>
        </authorList>
    </citation>
    <scope>NUCLEOTIDE SEQUENCE</scope>
</reference>
<dbReference type="Pfam" id="PF07679">
    <property type="entry name" value="I-set"/>
    <property type="match status" value="1"/>
</dbReference>
<dbReference type="PANTHER" id="PTHR10075:SF100">
    <property type="entry name" value="FASCICLIN-2"/>
    <property type="match status" value="1"/>
</dbReference>
<gene>
    <name evidence="3" type="ORF">PXEA_LOCUS16586</name>
</gene>
<feature type="domain" description="Ig-like" evidence="2">
    <location>
        <begin position="1"/>
        <end position="87"/>
    </location>
</feature>
<evidence type="ECO:0000313" key="3">
    <source>
        <dbReference type="EMBL" id="VEL23146.1"/>
    </source>
</evidence>
<dbReference type="GO" id="GO:0070593">
    <property type="term" value="P:dendrite self-avoidance"/>
    <property type="evidence" value="ECO:0007669"/>
    <property type="project" value="TreeGrafter"/>
</dbReference>
<dbReference type="InterPro" id="IPR036179">
    <property type="entry name" value="Ig-like_dom_sf"/>
</dbReference>
<dbReference type="GO" id="GO:0007411">
    <property type="term" value="P:axon guidance"/>
    <property type="evidence" value="ECO:0007669"/>
    <property type="project" value="TreeGrafter"/>
</dbReference>
<dbReference type="AlphaFoldDB" id="A0A3S5ARA9"/>
<dbReference type="GO" id="GO:0005886">
    <property type="term" value="C:plasma membrane"/>
    <property type="evidence" value="ECO:0007669"/>
    <property type="project" value="TreeGrafter"/>
</dbReference>
<dbReference type="OrthoDB" id="190835at2759"/>
<dbReference type="CDD" id="cd00096">
    <property type="entry name" value="Ig"/>
    <property type="match status" value="1"/>
</dbReference>
<dbReference type="GO" id="GO:0098632">
    <property type="term" value="F:cell-cell adhesion mediator activity"/>
    <property type="evidence" value="ECO:0007669"/>
    <property type="project" value="TreeGrafter"/>
</dbReference>
<accession>A0A3S5ARA9</accession>
<organism evidence="3 4">
    <name type="scientific">Protopolystoma xenopodis</name>
    <dbReference type="NCBI Taxonomy" id="117903"/>
    <lineage>
        <taxon>Eukaryota</taxon>
        <taxon>Metazoa</taxon>
        <taxon>Spiralia</taxon>
        <taxon>Lophotrochozoa</taxon>
        <taxon>Platyhelminthes</taxon>
        <taxon>Monogenea</taxon>
        <taxon>Polyopisthocotylea</taxon>
        <taxon>Polystomatidea</taxon>
        <taxon>Polystomatidae</taxon>
        <taxon>Protopolystoma</taxon>
    </lineage>
</organism>
<proteinExistence type="predicted"/>
<name>A0A3S5ARA9_9PLAT</name>
<dbReference type="EMBL" id="CAAALY010060259">
    <property type="protein sequence ID" value="VEL23146.1"/>
    <property type="molecule type" value="Genomic_DNA"/>
</dbReference>
<dbReference type="Proteomes" id="UP000784294">
    <property type="component" value="Unassembled WGS sequence"/>
</dbReference>
<evidence type="ECO:0000313" key="4">
    <source>
        <dbReference type="Proteomes" id="UP000784294"/>
    </source>
</evidence>
<protein>
    <recommendedName>
        <fullName evidence="2">Ig-like domain-containing protein</fullName>
    </recommendedName>
</protein>
<dbReference type="PANTHER" id="PTHR10075">
    <property type="entry name" value="BASIGIN RELATED"/>
    <property type="match status" value="1"/>
</dbReference>
<dbReference type="GO" id="GO:0030424">
    <property type="term" value="C:axon"/>
    <property type="evidence" value="ECO:0007669"/>
    <property type="project" value="TreeGrafter"/>
</dbReference>
<sequence length="95" mass="10641">MTMVVEAWGNPLPFLRWYRDGQPLDGVQECRITQMGPPLEDVTETQETPVRMTGQLIINEIFPDDAGMYTCVAENTVGVAETATQVDVIQTRKLL</sequence>
<dbReference type="InterPro" id="IPR013098">
    <property type="entry name" value="Ig_I-set"/>
</dbReference>
<keyword evidence="1" id="KW-0393">Immunoglobulin domain</keyword>
<dbReference type="InterPro" id="IPR013783">
    <property type="entry name" value="Ig-like_fold"/>
</dbReference>
<evidence type="ECO:0000259" key="2">
    <source>
        <dbReference type="PROSITE" id="PS50835"/>
    </source>
</evidence>
<dbReference type="Gene3D" id="2.60.40.10">
    <property type="entry name" value="Immunoglobulins"/>
    <property type="match status" value="1"/>
</dbReference>
<dbReference type="InterPro" id="IPR007110">
    <property type="entry name" value="Ig-like_dom"/>
</dbReference>
<keyword evidence="4" id="KW-1185">Reference proteome</keyword>
<dbReference type="PROSITE" id="PS50835">
    <property type="entry name" value="IG_LIKE"/>
    <property type="match status" value="1"/>
</dbReference>
<comment type="caution">
    <text evidence="3">The sequence shown here is derived from an EMBL/GenBank/DDBJ whole genome shotgun (WGS) entry which is preliminary data.</text>
</comment>
<dbReference type="GO" id="GO:0007156">
    <property type="term" value="P:homophilic cell adhesion via plasma membrane adhesion molecules"/>
    <property type="evidence" value="ECO:0007669"/>
    <property type="project" value="TreeGrafter"/>
</dbReference>
<evidence type="ECO:0000256" key="1">
    <source>
        <dbReference type="ARBA" id="ARBA00023319"/>
    </source>
</evidence>
<dbReference type="SUPFAM" id="SSF48726">
    <property type="entry name" value="Immunoglobulin"/>
    <property type="match status" value="1"/>
</dbReference>